<dbReference type="RefSeq" id="WP_241524975.1">
    <property type="nucleotide sequence ID" value="NZ_QXNC01000024.1"/>
</dbReference>
<evidence type="ECO:0000313" key="2">
    <source>
        <dbReference type="EMBL" id="TCP19805.1"/>
    </source>
</evidence>
<evidence type="ECO:0000313" key="3">
    <source>
        <dbReference type="Proteomes" id="UP000295182"/>
    </source>
</evidence>
<dbReference type="AlphaFoldDB" id="A0A4R2NFB3"/>
<feature type="compositionally biased region" description="Low complexity" evidence="1">
    <location>
        <begin position="16"/>
        <end position="30"/>
    </location>
</feature>
<feature type="region of interest" description="Disordered" evidence="1">
    <location>
        <begin position="1"/>
        <end position="30"/>
    </location>
</feature>
<evidence type="ECO:0000256" key="1">
    <source>
        <dbReference type="SAM" id="MobiDB-lite"/>
    </source>
</evidence>
<accession>A0A4R2NFB3</accession>
<reference evidence="2 3" key="1">
    <citation type="submission" date="2019-03" db="EMBL/GenBank/DDBJ databases">
        <title>Genomic Encyclopedia of Type Strains, Phase IV (KMG-IV): sequencing the most valuable type-strain genomes for metagenomic binning, comparative biology and taxonomic classification.</title>
        <authorList>
            <person name="Goeker M."/>
        </authorList>
    </citation>
    <scope>NUCLEOTIDE SEQUENCE [LARGE SCALE GENOMIC DNA]</scope>
    <source>
        <strain evidence="2 3">DSM 1837</strain>
    </source>
</reference>
<sequence length="181" mass="19214">MNTSIDVRTSRLRTTAAHAGSASASGAARSNGLGGNSIGSIVSTHCAEVPVLAGVLVESLDTQVGTWQYTLDAGRSWRVIRTDLINRDGRRGLVLSLDARLRVLPFGGQRGSARVAFHPVQFFQEDCNGIYRAYAPAEERPHLPSVSLVLGLSAINGAPASVHVPRPRNKRALAAARHGTL</sequence>
<proteinExistence type="predicted"/>
<name>A0A4R2NFB3_9BURK</name>
<dbReference type="Proteomes" id="UP000295182">
    <property type="component" value="Unassembled WGS sequence"/>
</dbReference>
<protein>
    <submittedName>
        <fullName evidence="2">Uncharacterized protein</fullName>
    </submittedName>
</protein>
<keyword evidence="3" id="KW-1185">Reference proteome</keyword>
<organism evidence="2 3">
    <name type="scientific">Simplicispira metamorpha</name>
    <dbReference type="NCBI Taxonomy" id="80881"/>
    <lineage>
        <taxon>Bacteria</taxon>
        <taxon>Pseudomonadati</taxon>
        <taxon>Pseudomonadota</taxon>
        <taxon>Betaproteobacteria</taxon>
        <taxon>Burkholderiales</taxon>
        <taxon>Comamonadaceae</taxon>
        <taxon>Simplicispira</taxon>
    </lineage>
</organism>
<gene>
    <name evidence="2" type="ORF">EV674_10334</name>
</gene>
<dbReference type="EMBL" id="SLXH01000003">
    <property type="protein sequence ID" value="TCP19805.1"/>
    <property type="molecule type" value="Genomic_DNA"/>
</dbReference>
<comment type="caution">
    <text evidence="2">The sequence shown here is derived from an EMBL/GenBank/DDBJ whole genome shotgun (WGS) entry which is preliminary data.</text>
</comment>